<dbReference type="EMBL" id="JEME01000047">
    <property type="protein sequence ID" value="KYG11347.1"/>
    <property type="molecule type" value="Genomic_DNA"/>
</dbReference>
<evidence type="ECO:0000313" key="2">
    <source>
        <dbReference type="EMBL" id="KYG11347.1"/>
    </source>
</evidence>
<evidence type="ECO:0000256" key="1">
    <source>
        <dbReference type="SAM" id="MobiDB-lite"/>
    </source>
</evidence>
<accession>A0A150U3C9</accession>
<sequence>MSELDRKSGRSAAYGTSEAVTRAGDGGAPGAGAAAAPGSPGPPRAPVGERLSGDLQPAGGRGRIESPERAAPLGPRIRAVSALLDGSPGGDEHVLERILAIARGDAARDGHGRDQASLRDEGVDGRRGPGAQRH</sequence>
<gene>
    <name evidence="2" type="ORF">BE21_07785</name>
</gene>
<feature type="compositionally biased region" description="Basic and acidic residues" evidence="1">
    <location>
        <begin position="105"/>
        <end position="127"/>
    </location>
</feature>
<protein>
    <submittedName>
        <fullName evidence="2">Uncharacterized protein</fullName>
    </submittedName>
</protein>
<comment type="caution">
    <text evidence="2">The sequence shown here is derived from an EMBL/GenBank/DDBJ whole genome shotgun (WGS) entry which is preliminary data.</text>
</comment>
<name>A0A150U3C9_SORCE</name>
<reference evidence="2 3" key="1">
    <citation type="submission" date="2014-02" db="EMBL/GenBank/DDBJ databases">
        <title>The small core and large imbalanced accessory genome model reveals a collaborative survival strategy of Sorangium cellulosum strains in nature.</title>
        <authorList>
            <person name="Han K."/>
            <person name="Peng R."/>
            <person name="Blom J."/>
            <person name="Li Y.-Z."/>
        </authorList>
    </citation>
    <scope>NUCLEOTIDE SEQUENCE [LARGE SCALE GENOMIC DNA]</scope>
    <source>
        <strain evidence="2 3">So0007-03</strain>
    </source>
</reference>
<proteinExistence type="predicted"/>
<feature type="region of interest" description="Disordered" evidence="1">
    <location>
        <begin position="1"/>
        <end position="75"/>
    </location>
</feature>
<dbReference type="Proteomes" id="UP000075502">
    <property type="component" value="Unassembled WGS sequence"/>
</dbReference>
<dbReference type="AlphaFoldDB" id="A0A150U3C9"/>
<feature type="region of interest" description="Disordered" evidence="1">
    <location>
        <begin position="103"/>
        <end position="134"/>
    </location>
</feature>
<organism evidence="2 3">
    <name type="scientific">Sorangium cellulosum</name>
    <name type="common">Polyangium cellulosum</name>
    <dbReference type="NCBI Taxonomy" id="56"/>
    <lineage>
        <taxon>Bacteria</taxon>
        <taxon>Pseudomonadati</taxon>
        <taxon>Myxococcota</taxon>
        <taxon>Polyangia</taxon>
        <taxon>Polyangiales</taxon>
        <taxon>Polyangiaceae</taxon>
        <taxon>Sorangium</taxon>
    </lineage>
</organism>
<evidence type="ECO:0000313" key="3">
    <source>
        <dbReference type="Proteomes" id="UP000075502"/>
    </source>
</evidence>